<comment type="caution">
    <text evidence="1">The sequence shown here is derived from an EMBL/GenBank/DDBJ whole genome shotgun (WGS) entry which is preliminary data.</text>
</comment>
<evidence type="ECO:0000313" key="2">
    <source>
        <dbReference type="Proteomes" id="UP000789702"/>
    </source>
</evidence>
<dbReference type="Proteomes" id="UP000789702">
    <property type="component" value="Unassembled WGS sequence"/>
</dbReference>
<accession>A0ACA9KQ58</accession>
<dbReference type="EMBL" id="CAJVPU010001578">
    <property type="protein sequence ID" value="CAG8484080.1"/>
    <property type="molecule type" value="Genomic_DNA"/>
</dbReference>
<name>A0ACA9KQ58_9GLOM</name>
<gene>
    <name evidence="1" type="ORF">DHETER_LOCUS2258</name>
</gene>
<proteinExistence type="predicted"/>
<evidence type="ECO:0000313" key="1">
    <source>
        <dbReference type="EMBL" id="CAG8484080.1"/>
    </source>
</evidence>
<sequence length="56" mass="6337">MKLFFVDSKNIILPEPQIVTIPQQPPPLKKKRTTTNSNTNTTIANHFPPLALFFTS</sequence>
<organism evidence="1 2">
    <name type="scientific">Dentiscutata heterogama</name>
    <dbReference type="NCBI Taxonomy" id="1316150"/>
    <lineage>
        <taxon>Eukaryota</taxon>
        <taxon>Fungi</taxon>
        <taxon>Fungi incertae sedis</taxon>
        <taxon>Mucoromycota</taxon>
        <taxon>Glomeromycotina</taxon>
        <taxon>Glomeromycetes</taxon>
        <taxon>Diversisporales</taxon>
        <taxon>Gigasporaceae</taxon>
        <taxon>Dentiscutata</taxon>
    </lineage>
</organism>
<keyword evidence="2" id="KW-1185">Reference proteome</keyword>
<reference evidence="1" key="1">
    <citation type="submission" date="2021-06" db="EMBL/GenBank/DDBJ databases">
        <authorList>
            <person name="Kallberg Y."/>
            <person name="Tangrot J."/>
            <person name="Rosling A."/>
        </authorList>
    </citation>
    <scope>NUCLEOTIDE SEQUENCE</scope>
    <source>
        <strain evidence="1">IL203A</strain>
    </source>
</reference>
<protein>
    <submittedName>
        <fullName evidence="1">647_t:CDS:1</fullName>
    </submittedName>
</protein>